<evidence type="ECO:0000313" key="3">
    <source>
        <dbReference type="WBParaSite" id="nRc.2.0.1.t31259-RA"/>
    </source>
</evidence>
<sequence length="118" mass="13162">MIGLLMRKISCGGTSNETTLKSTFRKVSTQGSIKTRPGPRAPPTISRPRRKKTARSYSLITFKQKIRENGKVKTTMIHEKATNTQPMHSPTGSSLSSTWRLTQLPYFLGIGTKLPLRC</sequence>
<organism evidence="2 3">
    <name type="scientific">Romanomermis culicivorax</name>
    <name type="common">Nematode worm</name>
    <dbReference type="NCBI Taxonomy" id="13658"/>
    <lineage>
        <taxon>Eukaryota</taxon>
        <taxon>Metazoa</taxon>
        <taxon>Ecdysozoa</taxon>
        <taxon>Nematoda</taxon>
        <taxon>Enoplea</taxon>
        <taxon>Dorylaimia</taxon>
        <taxon>Mermithida</taxon>
        <taxon>Mermithoidea</taxon>
        <taxon>Mermithidae</taxon>
        <taxon>Romanomermis</taxon>
    </lineage>
</organism>
<evidence type="ECO:0000256" key="1">
    <source>
        <dbReference type="SAM" id="MobiDB-lite"/>
    </source>
</evidence>
<dbReference type="Proteomes" id="UP000887565">
    <property type="component" value="Unplaced"/>
</dbReference>
<protein>
    <submittedName>
        <fullName evidence="3">Uncharacterized protein</fullName>
    </submittedName>
</protein>
<accession>A0A915JYW2</accession>
<feature type="region of interest" description="Disordered" evidence="1">
    <location>
        <begin position="25"/>
        <end position="54"/>
    </location>
</feature>
<reference evidence="3" key="1">
    <citation type="submission" date="2022-11" db="UniProtKB">
        <authorList>
            <consortium name="WormBaseParasite"/>
        </authorList>
    </citation>
    <scope>IDENTIFICATION</scope>
</reference>
<dbReference type="WBParaSite" id="nRc.2.0.1.t31259-RA">
    <property type="protein sequence ID" value="nRc.2.0.1.t31259-RA"/>
    <property type="gene ID" value="nRc.2.0.1.g31259"/>
</dbReference>
<proteinExistence type="predicted"/>
<evidence type="ECO:0000313" key="2">
    <source>
        <dbReference type="Proteomes" id="UP000887565"/>
    </source>
</evidence>
<name>A0A915JYW2_ROMCU</name>
<keyword evidence="2" id="KW-1185">Reference proteome</keyword>
<dbReference type="AlphaFoldDB" id="A0A915JYW2"/>